<evidence type="ECO:0000313" key="4">
    <source>
        <dbReference type="Proteomes" id="UP000436088"/>
    </source>
</evidence>
<dbReference type="PANTHER" id="PTHR33736:SF12">
    <property type="entry name" value="F-BOX DOMAIN-CONTAINING PROTEIN"/>
    <property type="match status" value="1"/>
</dbReference>
<dbReference type="PANTHER" id="PTHR33736">
    <property type="entry name" value="F-BOX PROTEIN-RELATED"/>
    <property type="match status" value="1"/>
</dbReference>
<evidence type="ECO:0000256" key="1">
    <source>
        <dbReference type="SAM" id="MobiDB-lite"/>
    </source>
</evidence>
<comment type="caution">
    <text evidence="3">The sequence shown here is derived from an EMBL/GenBank/DDBJ whole genome shotgun (WGS) entry which is preliminary data.</text>
</comment>
<reference evidence="3" key="1">
    <citation type="submission" date="2019-09" db="EMBL/GenBank/DDBJ databases">
        <title>Draft genome information of white flower Hibiscus syriacus.</title>
        <authorList>
            <person name="Kim Y.-M."/>
        </authorList>
    </citation>
    <scope>NUCLEOTIDE SEQUENCE [LARGE SCALE GENOMIC DNA]</scope>
    <source>
        <strain evidence="3">YM2019G1</strain>
    </source>
</reference>
<keyword evidence="2" id="KW-0812">Transmembrane</keyword>
<keyword evidence="4" id="KW-1185">Reference proteome</keyword>
<feature type="transmembrane region" description="Helical" evidence="2">
    <location>
        <begin position="670"/>
        <end position="690"/>
    </location>
</feature>
<gene>
    <name evidence="3" type="ORF">F3Y22_tig00111311pilonHSYRG00042</name>
</gene>
<dbReference type="EMBL" id="VEPZ02001303">
    <property type="protein sequence ID" value="KAE8681592.1"/>
    <property type="molecule type" value="Genomic_DNA"/>
</dbReference>
<dbReference type="InterPro" id="IPR045283">
    <property type="entry name" value="AT3G44326-like"/>
</dbReference>
<evidence type="ECO:0000313" key="3">
    <source>
        <dbReference type="EMBL" id="KAE8681592.1"/>
    </source>
</evidence>
<dbReference type="Gene3D" id="2.30.30.100">
    <property type="match status" value="1"/>
</dbReference>
<proteinExistence type="predicted"/>
<keyword evidence="2" id="KW-0472">Membrane</keyword>
<name>A0A6A2YR00_HIBSY</name>
<protein>
    <submittedName>
        <fullName evidence="3">F-box protein</fullName>
    </submittedName>
</protein>
<dbReference type="AlphaFoldDB" id="A0A6A2YR00"/>
<dbReference type="Proteomes" id="UP000436088">
    <property type="component" value="Unassembled WGS sequence"/>
</dbReference>
<keyword evidence="2" id="KW-1133">Transmembrane helix</keyword>
<evidence type="ECO:0000256" key="2">
    <source>
        <dbReference type="SAM" id="Phobius"/>
    </source>
</evidence>
<organism evidence="3 4">
    <name type="scientific">Hibiscus syriacus</name>
    <name type="common">Rose of Sharon</name>
    <dbReference type="NCBI Taxonomy" id="106335"/>
    <lineage>
        <taxon>Eukaryota</taxon>
        <taxon>Viridiplantae</taxon>
        <taxon>Streptophyta</taxon>
        <taxon>Embryophyta</taxon>
        <taxon>Tracheophyta</taxon>
        <taxon>Spermatophyta</taxon>
        <taxon>Magnoliopsida</taxon>
        <taxon>eudicotyledons</taxon>
        <taxon>Gunneridae</taxon>
        <taxon>Pentapetalae</taxon>
        <taxon>rosids</taxon>
        <taxon>malvids</taxon>
        <taxon>Malvales</taxon>
        <taxon>Malvaceae</taxon>
        <taxon>Malvoideae</taxon>
        <taxon>Hibiscus</taxon>
    </lineage>
</organism>
<feature type="region of interest" description="Disordered" evidence="1">
    <location>
        <begin position="364"/>
        <end position="392"/>
    </location>
</feature>
<sequence length="774" mass="86681">MLSLEAMIMGLDTSKVPIIPRGNMHGFTRGYDYGIGYLQGYHHIRNLIGRTTKTTVVRVRLRENADGLNPQSQKFYSRPMISLLIPASKKPDIIGSEGTLMFAVPEEYFGGVHRQFVAFLLVQKRFGSEVAVEFRDADGFLYPHSVVRVGIEEIPHLINHSHFNHLIHSVGYIMSTHRKQHSYFDRNRKSSSSTKASNPACTSILSELIILAGNRVARSTDSRDLPVPVAPRRITTFSFSRLGQKKLDLITPEGMSSRDIDVLHIDTENTMILYSIANGAFRWITHDSLISKKVSEFFEDGGLGFKYGKLMVIVENLHDRTPQQHCFLMKLNNETVSIEIKNGTVVHGTITDSLNLETLLVEETPRVKPKKPTAGKPLGRDRGSGRGRGRGPSDEALAALDYYMIHVLTRDGNGSGRVGFLGHPTRPEKKGTVGIPDANGSNSWFHNCPFRIDLLNYTARDDDSEGQVTLSVSDGLPPITSLEKERKNGKLWKELRDGLRLSWIVVNRKIKQAANLASWSPLGGQRHWPTGEDFVIRFGSVLPAKDILPCQVVECILIMKFRVVHTEGNGVEMTLKLTELSMQLANMEGAHVNGRNSLLILKEALSCRRSKNYSEVVESCHLYSKVQSELKEEKMRNESRCIDYNFTGLKSKMIHVDFSKKSKKFLLDPFLGDLGFILVLCLFIGGFFYLDYRAVLNLGFPLFGLGGTPSSPSESSEAIDKAPSATVNVNGRLGFLDEGGDLCDIYDGQWVWDDNYPLYKSLDWPFVILDYTFG</sequence>
<accession>A0A6A2YR00</accession>